<dbReference type="KEGG" id="crx:CRECT_2172"/>
<proteinExistence type="predicted"/>
<dbReference type="AlphaFoldDB" id="A0A6G5QPT8"/>
<evidence type="ECO:0000313" key="2">
    <source>
        <dbReference type="Proteomes" id="UP000502377"/>
    </source>
</evidence>
<dbReference type="EMBL" id="CP012543">
    <property type="protein sequence ID" value="QCD47773.1"/>
    <property type="molecule type" value="Genomic_DNA"/>
</dbReference>
<sequence>MEQMAVTIQNLENAANYSSKFYIFDENGGDIGSDSSATFRCQDANGSIHAKHARIGYEEGFFTISSYENCDIFYADSFSKIASDYETVVNEGDVFRAGGLKLMFINPSKLEEYAIKTQKLIENTPNFDKLDDVYLEPRGKLSNVDFKEQPDINIFPKEDDEFYIKNDPSPKAPEPNPAYAPKPFTQNMLSSQTLNDLTQKLLAQLRSEIMPNTIESNSATLSVADLEAILSTIRLTDSTKLINSVLLQLVCKELYSHMYDIVENNSFFKYLSGAVTKSTQEKKEAFEYLVLKALESYISKK</sequence>
<name>A0A6G5QPT8_CAMRE</name>
<gene>
    <name evidence="1" type="primary">tagH</name>
    <name evidence="1" type="ORF">CRECT_2172</name>
</gene>
<protein>
    <submittedName>
        <fullName evidence="1">Type VI secretion system protein</fullName>
    </submittedName>
</protein>
<evidence type="ECO:0000313" key="1">
    <source>
        <dbReference type="EMBL" id="QCD47773.1"/>
    </source>
</evidence>
<dbReference type="Proteomes" id="UP000502377">
    <property type="component" value="Chromosome"/>
</dbReference>
<organism evidence="1 2">
    <name type="scientific">Campylobacter rectus</name>
    <name type="common">Wolinella recta</name>
    <dbReference type="NCBI Taxonomy" id="203"/>
    <lineage>
        <taxon>Bacteria</taxon>
        <taxon>Pseudomonadati</taxon>
        <taxon>Campylobacterota</taxon>
        <taxon>Epsilonproteobacteria</taxon>
        <taxon>Campylobacterales</taxon>
        <taxon>Campylobacteraceae</taxon>
        <taxon>Campylobacter</taxon>
    </lineage>
</organism>
<dbReference type="RefSeq" id="WP_002945794.1">
    <property type="nucleotide sequence ID" value="NZ_CP012543.1"/>
</dbReference>
<accession>A0A6G5QPT8</accession>
<reference evidence="1 2" key="1">
    <citation type="submission" date="2016-07" db="EMBL/GenBank/DDBJ databases">
        <title>Comparative genomics of the Campylobacter concisus group.</title>
        <authorList>
            <person name="Miller W.G."/>
            <person name="Yee E."/>
            <person name="Chapman M.H."/>
            <person name="Huynh S."/>
            <person name="Bono J.L."/>
            <person name="On S.L.W."/>
            <person name="StLeger J."/>
            <person name="Foster G."/>
            <person name="Parker C.T."/>
        </authorList>
    </citation>
    <scope>NUCLEOTIDE SEQUENCE [LARGE SCALE GENOMIC DNA]</scope>
    <source>
        <strain evidence="1 2">ATCC 33238</strain>
    </source>
</reference>